<organism evidence="1 2">
    <name type="scientific">Lophiotrema nucula</name>
    <dbReference type="NCBI Taxonomy" id="690887"/>
    <lineage>
        <taxon>Eukaryota</taxon>
        <taxon>Fungi</taxon>
        <taxon>Dikarya</taxon>
        <taxon>Ascomycota</taxon>
        <taxon>Pezizomycotina</taxon>
        <taxon>Dothideomycetes</taxon>
        <taxon>Pleosporomycetidae</taxon>
        <taxon>Pleosporales</taxon>
        <taxon>Lophiotremataceae</taxon>
        <taxon>Lophiotrema</taxon>
    </lineage>
</organism>
<evidence type="ECO:0000313" key="2">
    <source>
        <dbReference type="Proteomes" id="UP000799770"/>
    </source>
</evidence>
<dbReference type="AlphaFoldDB" id="A0A6A5ZUE3"/>
<accession>A0A6A5ZUE3</accession>
<keyword evidence="2" id="KW-1185">Reference proteome</keyword>
<dbReference type="EMBL" id="ML977310">
    <property type="protein sequence ID" value="KAF2122695.1"/>
    <property type="molecule type" value="Genomic_DNA"/>
</dbReference>
<proteinExistence type="predicted"/>
<dbReference type="Proteomes" id="UP000799770">
    <property type="component" value="Unassembled WGS sequence"/>
</dbReference>
<dbReference type="OrthoDB" id="3690364at2759"/>
<evidence type="ECO:0008006" key="3">
    <source>
        <dbReference type="Google" id="ProtNLM"/>
    </source>
</evidence>
<evidence type="ECO:0000313" key="1">
    <source>
        <dbReference type="EMBL" id="KAF2122695.1"/>
    </source>
</evidence>
<gene>
    <name evidence="1" type="ORF">BDV96DRAFT_593202</name>
</gene>
<protein>
    <recommendedName>
        <fullName evidence="3">F-box domain-containing protein</fullName>
    </recommendedName>
</protein>
<name>A0A6A5ZUE3_9PLEO</name>
<reference evidence="1" key="1">
    <citation type="journal article" date="2020" name="Stud. Mycol.">
        <title>101 Dothideomycetes genomes: a test case for predicting lifestyles and emergence of pathogens.</title>
        <authorList>
            <person name="Haridas S."/>
            <person name="Albert R."/>
            <person name="Binder M."/>
            <person name="Bloem J."/>
            <person name="Labutti K."/>
            <person name="Salamov A."/>
            <person name="Andreopoulos B."/>
            <person name="Baker S."/>
            <person name="Barry K."/>
            <person name="Bills G."/>
            <person name="Bluhm B."/>
            <person name="Cannon C."/>
            <person name="Castanera R."/>
            <person name="Culley D."/>
            <person name="Daum C."/>
            <person name="Ezra D."/>
            <person name="Gonzalez J."/>
            <person name="Henrissat B."/>
            <person name="Kuo A."/>
            <person name="Liang C."/>
            <person name="Lipzen A."/>
            <person name="Lutzoni F."/>
            <person name="Magnuson J."/>
            <person name="Mondo S."/>
            <person name="Nolan M."/>
            <person name="Ohm R."/>
            <person name="Pangilinan J."/>
            <person name="Park H.-J."/>
            <person name="Ramirez L."/>
            <person name="Alfaro M."/>
            <person name="Sun H."/>
            <person name="Tritt A."/>
            <person name="Yoshinaga Y."/>
            <person name="Zwiers L.-H."/>
            <person name="Turgeon B."/>
            <person name="Goodwin S."/>
            <person name="Spatafora J."/>
            <person name="Crous P."/>
            <person name="Grigoriev I."/>
        </authorList>
    </citation>
    <scope>NUCLEOTIDE SEQUENCE</scope>
    <source>
        <strain evidence="1">CBS 627.86</strain>
    </source>
</reference>
<sequence>MAVKTLKEKYGTCSQGSVELVGLTFLNKVVDNLDDNVTDRTVALRSHTPFSRDLFFIRQTTSATTRFCCFGRMEDPTILEIYLGAGNCEPTVEEVEEVEQAEDLPPDLEKPTLMSLPNEILLDIVTYVLGANIRKDGHDYLQYSTQQVETMISDCTRIRLTNKRFSELLKSFSNTAVTNSKPHTSVLVFLKLGVKSPELAQHVKYIEWKEGMKLDQYIRLGLKEMLEEDPKREGLRDLNTICEDTLAKVLQLTLNIRCLNIKEENTNERYSVHSGSAGPAWLKVLAEAAVPKLNCSVAHDFQHLHSLQVSMGSISLEFISSVLPLPSLRFLRLTDVDNGFKDNSVPMEDWKCPPRTSRITSLAIVKSFIDFQAVVQLISSMKALEHFEFKFYIHKSYALDWWKSNLHREFPKLRYADIGAALREHKDTLKTLKVLVTTDTRDPVFPNINTGSLGSLHCMDKLEEVSGPFQAFFTESGLLVGVLPEYHFRGTLPVSISHLELYTEYDDAAGEFEGLKEVKDACATSLQNLKKVVVNHRGKDGFINNNGFKFIEAFQKEGVSLRLRVQGQHI</sequence>